<evidence type="ECO:0000313" key="2">
    <source>
        <dbReference type="EMBL" id="ELP91384.1"/>
    </source>
</evidence>
<dbReference type="Proteomes" id="UP000014680">
    <property type="component" value="Unassembled WGS sequence"/>
</dbReference>
<sequence length="182" mass="21363">MADKVVDKKPEIDLDTEFYPCCITWTTIPVISWFLPFIGHPAVCDTKGIHHDYSFPHIVHAGRRTILGRTFKYLPLQFGDGVTCDDFEKAIDTANKKWKHIMHKYIIDNCHDYCVDILNDIKYKNKDNWCNFTFMLELLFHSVYVNKSRHFATYLPGIILWSFILLAIGGFIVVMLYQKNFF</sequence>
<dbReference type="KEGG" id="eiv:EIN_154510"/>
<keyword evidence="1" id="KW-1133">Transmembrane helix</keyword>
<dbReference type="RefSeq" id="XP_004258155.1">
    <property type="nucleotide sequence ID" value="XM_004258107.1"/>
</dbReference>
<dbReference type="InterPro" id="IPR008496">
    <property type="entry name" value="TMEM222/RTE1"/>
</dbReference>
<protein>
    <recommendedName>
        <fullName evidence="4">Transmembrane protein</fullName>
    </recommendedName>
</protein>
<dbReference type="Pfam" id="PF05608">
    <property type="entry name" value="RTE1"/>
    <property type="match status" value="2"/>
</dbReference>
<dbReference type="EMBL" id="KB206474">
    <property type="protein sequence ID" value="ELP91384.1"/>
    <property type="molecule type" value="Genomic_DNA"/>
</dbReference>
<dbReference type="VEuPathDB" id="AmoebaDB:EIN_154510"/>
<dbReference type="PANTHER" id="PTHR20921">
    <property type="entry name" value="TRANSMEMBRANE PROTEIN 222"/>
    <property type="match status" value="1"/>
</dbReference>
<gene>
    <name evidence="2" type="ORF">EIN_154510</name>
</gene>
<keyword evidence="1" id="KW-0812">Transmembrane</keyword>
<evidence type="ECO:0000313" key="3">
    <source>
        <dbReference type="Proteomes" id="UP000014680"/>
    </source>
</evidence>
<dbReference type="OMA" id="KEKCCIP"/>
<feature type="transmembrane region" description="Helical" evidence="1">
    <location>
        <begin position="158"/>
        <end position="177"/>
    </location>
</feature>
<name>A0A0A1U926_ENTIV</name>
<dbReference type="GeneID" id="14890393"/>
<dbReference type="AlphaFoldDB" id="A0A0A1U926"/>
<reference evidence="2 3" key="1">
    <citation type="submission" date="2012-10" db="EMBL/GenBank/DDBJ databases">
        <authorList>
            <person name="Zafar N."/>
            <person name="Inman J."/>
            <person name="Hall N."/>
            <person name="Lorenzi H."/>
            <person name="Caler E."/>
        </authorList>
    </citation>
    <scope>NUCLEOTIDE SEQUENCE [LARGE SCALE GENOMIC DNA]</scope>
    <source>
        <strain evidence="2 3">IP1</strain>
    </source>
</reference>
<accession>A0A0A1U926</accession>
<keyword evidence="1" id="KW-0472">Membrane</keyword>
<evidence type="ECO:0000256" key="1">
    <source>
        <dbReference type="SAM" id="Phobius"/>
    </source>
</evidence>
<feature type="transmembrane region" description="Helical" evidence="1">
    <location>
        <begin position="129"/>
        <end position="146"/>
    </location>
</feature>
<proteinExistence type="predicted"/>
<evidence type="ECO:0008006" key="4">
    <source>
        <dbReference type="Google" id="ProtNLM"/>
    </source>
</evidence>
<keyword evidence="3" id="KW-1185">Reference proteome</keyword>
<organism evidence="2 3">
    <name type="scientific">Entamoeba invadens IP1</name>
    <dbReference type="NCBI Taxonomy" id="370355"/>
    <lineage>
        <taxon>Eukaryota</taxon>
        <taxon>Amoebozoa</taxon>
        <taxon>Evosea</taxon>
        <taxon>Archamoebae</taxon>
        <taxon>Mastigamoebida</taxon>
        <taxon>Entamoebidae</taxon>
        <taxon>Entamoeba</taxon>
    </lineage>
</organism>
<dbReference type="PANTHER" id="PTHR20921:SF0">
    <property type="entry name" value="TRANSMEMBRANE PROTEIN 222"/>
    <property type="match status" value="1"/>
</dbReference>
<dbReference type="OrthoDB" id="267284at2759"/>